<name>A0A2H1VN12_SPOFR</name>
<proteinExistence type="predicted"/>
<sequence>MFYEMLQAILRRSGSGRTLFADPDTQCGIFIFFHLAQGTDLHDSTNSVTLGVNNPCSLYEFVIAMTSSTCFSNSVRRVPVETLSFSLVTISKVSINCDFTGQRHSYEIPSRGAADYLAGLPGLRLEKQEKERERELNSSSSIEGSP</sequence>
<protein>
    <submittedName>
        <fullName evidence="2">SFRICE_012272</fullName>
    </submittedName>
</protein>
<dbReference type="EMBL" id="ODYU01003436">
    <property type="protein sequence ID" value="SOQ42211.1"/>
    <property type="molecule type" value="Genomic_DNA"/>
</dbReference>
<organism evidence="2">
    <name type="scientific">Spodoptera frugiperda</name>
    <name type="common">Fall armyworm</name>
    <dbReference type="NCBI Taxonomy" id="7108"/>
    <lineage>
        <taxon>Eukaryota</taxon>
        <taxon>Metazoa</taxon>
        <taxon>Ecdysozoa</taxon>
        <taxon>Arthropoda</taxon>
        <taxon>Hexapoda</taxon>
        <taxon>Insecta</taxon>
        <taxon>Pterygota</taxon>
        <taxon>Neoptera</taxon>
        <taxon>Endopterygota</taxon>
        <taxon>Lepidoptera</taxon>
        <taxon>Glossata</taxon>
        <taxon>Ditrysia</taxon>
        <taxon>Noctuoidea</taxon>
        <taxon>Noctuidae</taxon>
        <taxon>Amphipyrinae</taxon>
        <taxon>Spodoptera</taxon>
    </lineage>
</organism>
<feature type="compositionally biased region" description="Basic and acidic residues" evidence="1">
    <location>
        <begin position="127"/>
        <end position="136"/>
    </location>
</feature>
<reference evidence="2" key="1">
    <citation type="submission" date="2016-07" db="EMBL/GenBank/DDBJ databases">
        <authorList>
            <person name="Bretaudeau A."/>
        </authorList>
    </citation>
    <scope>NUCLEOTIDE SEQUENCE</scope>
    <source>
        <strain evidence="2">Rice</strain>
        <tissue evidence="2">Whole body</tissue>
    </source>
</reference>
<gene>
    <name evidence="2" type="ORF">SFRICE_012272</name>
</gene>
<evidence type="ECO:0000313" key="2">
    <source>
        <dbReference type="EMBL" id="SOQ42211.1"/>
    </source>
</evidence>
<evidence type="ECO:0000256" key="1">
    <source>
        <dbReference type="SAM" id="MobiDB-lite"/>
    </source>
</evidence>
<accession>A0A2H1VN12</accession>
<dbReference type="AlphaFoldDB" id="A0A2H1VN12"/>
<feature type="region of interest" description="Disordered" evidence="1">
    <location>
        <begin position="127"/>
        <end position="146"/>
    </location>
</feature>
<feature type="compositionally biased region" description="Polar residues" evidence="1">
    <location>
        <begin position="137"/>
        <end position="146"/>
    </location>
</feature>